<dbReference type="AlphaFoldDB" id="A0AAV2TN46"/>
<protein>
    <submittedName>
        <fullName evidence="2">Uncharacterized protein</fullName>
    </submittedName>
</protein>
<feature type="compositionally biased region" description="Basic residues" evidence="1">
    <location>
        <begin position="86"/>
        <end position="97"/>
    </location>
</feature>
<comment type="caution">
    <text evidence="2">The sequence shown here is derived from an EMBL/GenBank/DDBJ whole genome shotgun (WGS) entry which is preliminary data.</text>
</comment>
<evidence type="ECO:0000256" key="1">
    <source>
        <dbReference type="SAM" id="MobiDB-lite"/>
    </source>
</evidence>
<accession>A0AAV2TN46</accession>
<dbReference type="EMBL" id="CAXLJL010000534">
    <property type="protein sequence ID" value="CAL5138852.1"/>
    <property type="molecule type" value="Genomic_DNA"/>
</dbReference>
<proteinExistence type="predicted"/>
<evidence type="ECO:0000313" key="3">
    <source>
        <dbReference type="Proteomes" id="UP001497525"/>
    </source>
</evidence>
<dbReference type="Proteomes" id="UP001497525">
    <property type="component" value="Unassembled WGS sequence"/>
</dbReference>
<reference evidence="2" key="1">
    <citation type="submission" date="2024-06" db="EMBL/GenBank/DDBJ databases">
        <authorList>
            <person name="Liu X."/>
            <person name="Lenzi L."/>
            <person name="Haldenby T S."/>
            <person name="Uol C."/>
        </authorList>
    </citation>
    <scope>NUCLEOTIDE SEQUENCE</scope>
</reference>
<organism evidence="2 3">
    <name type="scientific">Calicophoron daubneyi</name>
    <name type="common">Rumen fluke</name>
    <name type="synonym">Paramphistomum daubneyi</name>
    <dbReference type="NCBI Taxonomy" id="300641"/>
    <lineage>
        <taxon>Eukaryota</taxon>
        <taxon>Metazoa</taxon>
        <taxon>Spiralia</taxon>
        <taxon>Lophotrochozoa</taxon>
        <taxon>Platyhelminthes</taxon>
        <taxon>Trematoda</taxon>
        <taxon>Digenea</taxon>
        <taxon>Plagiorchiida</taxon>
        <taxon>Pronocephalata</taxon>
        <taxon>Paramphistomoidea</taxon>
        <taxon>Paramphistomidae</taxon>
        <taxon>Calicophoron</taxon>
    </lineage>
</organism>
<feature type="region of interest" description="Disordered" evidence="1">
    <location>
        <begin position="66"/>
        <end position="97"/>
    </location>
</feature>
<name>A0AAV2TN46_CALDB</name>
<sequence length="247" mass="27172">MDEGVIGTRKLSARRSKPDMAALVDQQRFIFTEPSEKFSYAEHSQHIAGIPVCRAGDFVELQDTYSKDEPLSSSDTSDSVSPQSLLRKRSVHHGEHIKRLKKSRHTADVNGNPCNNAHDPEDSECIRNNVEVTNDVKTYLSTVVDELDGDIDEDDDVPLSTFVHHKPVVPTTLPPHSPPPSPPSSVAEAPTDLGPPLCYCTKPAVVDDPRWDGEFCSSECAIALCHHAFDLWLRVHHHPNGGSNVSA</sequence>
<feature type="compositionally biased region" description="Low complexity" evidence="1">
    <location>
        <begin position="71"/>
        <end position="85"/>
    </location>
</feature>
<evidence type="ECO:0000313" key="2">
    <source>
        <dbReference type="EMBL" id="CAL5138852.1"/>
    </source>
</evidence>
<gene>
    <name evidence="2" type="ORF">CDAUBV1_LOCUS13717</name>
</gene>